<keyword evidence="2" id="KW-1133">Transmembrane helix</keyword>
<dbReference type="AlphaFoldDB" id="A0A0D9QDR7"/>
<protein>
    <submittedName>
        <fullName evidence="3">Uncharacterized protein</fullName>
    </submittedName>
</protein>
<dbReference type="GeneID" id="24270582"/>
<accession>A0A0D9QDR7</accession>
<evidence type="ECO:0000256" key="2">
    <source>
        <dbReference type="SAM" id="Phobius"/>
    </source>
</evidence>
<sequence length="166" mass="19592">MKEKLLETDALAEYKKAHKKNYEQRLKREKELLEKEQEEQIAIERSKKEQAYKQLQIEKDREYSIQYYHELNSLLRANTISTDDGSPMLSNYTERLISSSNYTYMSDGTAHGILDDGSRVSFSQRIRDFFSTRNLRQCFECSRVQIVCNVILFIIVITFIVIFALL</sequence>
<proteinExistence type="predicted"/>
<gene>
    <name evidence="3" type="ORF">AK88_05268</name>
</gene>
<dbReference type="RefSeq" id="XP_012338293.1">
    <property type="nucleotide sequence ID" value="XM_012482870.1"/>
</dbReference>
<evidence type="ECO:0000256" key="1">
    <source>
        <dbReference type="SAM" id="Coils"/>
    </source>
</evidence>
<evidence type="ECO:0000313" key="3">
    <source>
        <dbReference type="EMBL" id="KJP85099.1"/>
    </source>
</evidence>
<keyword evidence="2" id="KW-0812">Transmembrane</keyword>
<keyword evidence="1" id="KW-0175">Coiled coil</keyword>
<evidence type="ECO:0000313" key="4">
    <source>
        <dbReference type="Proteomes" id="UP000054561"/>
    </source>
</evidence>
<organism evidence="3 4">
    <name type="scientific">Plasmodium fragile</name>
    <dbReference type="NCBI Taxonomy" id="5857"/>
    <lineage>
        <taxon>Eukaryota</taxon>
        <taxon>Sar</taxon>
        <taxon>Alveolata</taxon>
        <taxon>Apicomplexa</taxon>
        <taxon>Aconoidasida</taxon>
        <taxon>Haemosporida</taxon>
        <taxon>Plasmodiidae</taxon>
        <taxon>Plasmodium</taxon>
        <taxon>Plasmodium (Plasmodium)</taxon>
    </lineage>
</organism>
<dbReference type="EMBL" id="KQ001751">
    <property type="protein sequence ID" value="KJP85099.1"/>
    <property type="molecule type" value="Genomic_DNA"/>
</dbReference>
<dbReference type="OMA" id="YSIQYYH"/>
<dbReference type="VEuPathDB" id="PlasmoDB:AK88_05268"/>
<feature type="transmembrane region" description="Helical" evidence="2">
    <location>
        <begin position="146"/>
        <end position="165"/>
    </location>
</feature>
<dbReference type="OrthoDB" id="377533at2759"/>
<reference evidence="3 4" key="1">
    <citation type="submission" date="2014-03" db="EMBL/GenBank/DDBJ databases">
        <title>The Genome Sequence of Plasmodium fragile nilgiri.</title>
        <authorList>
            <consortium name="The Broad Institute Genomics Platform"/>
            <consortium name="The Broad Institute Genome Sequencing Center for Infectious Disease"/>
            <person name="Neafsey D."/>
            <person name="Duraisingh M."/>
            <person name="Young S.K."/>
            <person name="Zeng Q."/>
            <person name="Gargeya S."/>
            <person name="Abouelleil A."/>
            <person name="Alvarado L."/>
            <person name="Chapman S.B."/>
            <person name="Gainer-Dewar J."/>
            <person name="Goldberg J."/>
            <person name="Griggs A."/>
            <person name="Gujja S."/>
            <person name="Hansen M."/>
            <person name="Howarth C."/>
            <person name="Imamovic A."/>
            <person name="Larimer J."/>
            <person name="Pearson M."/>
            <person name="Poon T.W."/>
            <person name="Priest M."/>
            <person name="Roberts A."/>
            <person name="Saif S."/>
            <person name="Shea T."/>
            <person name="Sykes S."/>
            <person name="Wortman J."/>
            <person name="Nusbaum C."/>
            <person name="Birren B."/>
        </authorList>
    </citation>
    <scope>NUCLEOTIDE SEQUENCE [LARGE SCALE GENOMIC DNA]</scope>
    <source>
        <strain evidence="4">nilgiri</strain>
    </source>
</reference>
<keyword evidence="2" id="KW-0472">Membrane</keyword>
<name>A0A0D9QDR7_PLAFR</name>
<feature type="coiled-coil region" evidence="1">
    <location>
        <begin position="16"/>
        <end position="46"/>
    </location>
</feature>
<dbReference type="Proteomes" id="UP000054561">
    <property type="component" value="Unassembled WGS sequence"/>
</dbReference>
<keyword evidence="4" id="KW-1185">Reference proteome</keyword>